<proteinExistence type="inferred from homology"/>
<evidence type="ECO:0000256" key="11">
    <source>
        <dbReference type="PROSITE-ProRule" id="PRU10040"/>
    </source>
</evidence>
<feature type="domain" description="Pectinesterase catalytic" evidence="13">
    <location>
        <begin position="60"/>
        <end position="352"/>
    </location>
</feature>
<keyword evidence="6" id="KW-0964">Secreted</keyword>
<keyword evidence="5" id="KW-0134">Cell wall</keyword>
<dbReference type="GO" id="GO:0030599">
    <property type="term" value="F:pectinesterase activity"/>
    <property type="evidence" value="ECO:0007669"/>
    <property type="project" value="UniProtKB-UniRule"/>
</dbReference>
<feature type="signal peptide" evidence="12">
    <location>
        <begin position="1"/>
        <end position="25"/>
    </location>
</feature>
<dbReference type="InterPro" id="IPR011050">
    <property type="entry name" value="Pectin_lyase_fold/virulence"/>
</dbReference>
<dbReference type="EC" id="3.1.1.11" evidence="4 12"/>
<keyword evidence="15" id="KW-1185">Reference proteome</keyword>
<evidence type="ECO:0000259" key="13">
    <source>
        <dbReference type="Pfam" id="PF01095"/>
    </source>
</evidence>
<sequence length="358" mass="39919">MNSSGFRTCLLVLLLLWGNAKVVFAQSGGDGRNYITWNDMKVDDHKSPLRYIGGNQVKVIVVDKNGRGDSVTVQGAVDMVPINNAERVKIHILPGIYREKVHIPANKPYISFIGNEDEASQSVITWHDKASDKAANGGWLGTWNSASVTVESDYFCATGITFQNTVIAEVGGVNGFQAVALRIAGEKAMFYKVRFLGSQDTLLDETGTHYFFQCFIQGSTDFIFGNAKSLYEECAISVVGDGFAVAAQHRNMADDDTGFSFVNCTVRGTGTIYLGRAWGNYSRIIYSYSDFDIDVRPKGWDDWRIPSRHKTVVFGEHDCRGRGADRRGRVAWSKALNYLEVKPFLDTRFIRGEQWLKL</sequence>
<evidence type="ECO:0000256" key="2">
    <source>
        <dbReference type="ARBA" id="ARBA00005184"/>
    </source>
</evidence>
<dbReference type="SUPFAM" id="SSF51126">
    <property type="entry name" value="Pectin lyase-like"/>
    <property type="match status" value="1"/>
</dbReference>
<dbReference type="PANTHER" id="PTHR31321:SF31">
    <property type="entry name" value="PECTINESTERASE QRT1"/>
    <property type="match status" value="1"/>
</dbReference>
<evidence type="ECO:0000313" key="15">
    <source>
        <dbReference type="Proteomes" id="UP000826271"/>
    </source>
</evidence>
<dbReference type="Pfam" id="PF01095">
    <property type="entry name" value="Pectinesterase"/>
    <property type="match status" value="1"/>
</dbReference>
<dbReference type="Gene3D" id="2.160.20.10">
    <property type="entry name" value="Single-stranded right-handed beta-helix, Pectin lyase-like"/>
    <property type="match status" value="1"/>
</dbReference>
<dbReference type="PANTHER" id="PTHR31321">
    <property type="entry name" value="ACYL-COA THIOESTER HYDROLASE YBHC-RELATED"/>
    <property type="match status" value="1"/>
</dbReference>
<evidence type="ECO:0000256" key="7">
    <source>
        <dbReference type="ARBA" id="ARBA00022729"/>
    </source>
</evidence>
<keyword evidence="8 12" id="KW-0378">Hydrolase</keyword>
<evidence type="ECO:0000256" key="10">
    <source>
        <dbReference type="ARBA" id="ARBA00047928"/>
    </source>
</evidence>
<comment type="subcellular location">
    <subcellularLocation>
        <location evidence="1">Secreted</location>
        <location evidence="1">Cell wall</location>
    </subcellularLocation>
</comment>
<comment type="similarity">
    <text evidence="3">Belongs to the pectinesterase family.</text>
</comment>
<accession>A0AAV6Y3H8</accession>
<dbReference type="PROSITE" id="PS00503">
    <property type="entry name" value="PECTINESTERASE_2"/>
    <property type="match status" value="1"/>
</dbReference>
<feature type="chain" id="PRO_5043106473" description="Pectinesterase" evidence="12">
    <location>
        <begin position="26"/>
        <end position="358"/>
    </location>
</feature>
<evidence type="ECO:0000256" key="8">
    <source>
        <dbReference type="ARBA" id="ARBA00022801"/>
    </source>
</evidence>
<keyword evidence="9 12" id="KW-0063">Aspartyl esterase</keyword>
<reference evidence="14" key="1">
    <citation type="submission" date="2019-10" db="EMBL/GenBank/DDBJ databases">
        <authorList>
            <person name="Zhang R."/>
            <person name="Pan Y."/>
            <person name="Wang J."/>
            <person name="Ma R."/>
            <person name="Yu S."/>
        </authorList>
    </citation>
    <scope>NUCLEOTIDE SEQUENCE</scope>
    <source>
        <strain evidence="14">LA-IB0</strain>
        <tissue evidence="14">Leaf</tissue>
    </source>
</reference>
<name>A0AAV6Y3H8_9LAMI</name>
<dbReference type="FunFam" id="2.160.20.10:FF:000008">
    <property type="entry name" value="Pectinesterase"/>
    <property type="match status" value="1"/>
</dbReference>
<comment type="catalytic activity">
    <reaction evidence="10 12">
        <text>[(1-&gt;4)-alpha-D-galacturonosyl methyl ester](n) + n H2O = [(1-&gt;4)-alpha-D-galacturonosyl](n) + n methanol + n H(+)</text>
        <dbReference type="Rhea" id="RHEA:22380"/>
        <dbReference type="Rhea" id="RHEA-COMP:14570"/>
        <dbReference type="Rhea" id="RHEA-COMP:14573"/>
        <dbReference type="ChEBI" id="CHEBI:15377"/>
        <dbReference type="ChEBI" id="CHEBI:15378"/>
        <dbReference type="ChEBI" id="CHEBI:17790"/>
        <dbReference type="ChEBI" id="CHEBI:140522"/>
        <dbReference type="ChEBI" id="CHEBI:140523"/>
        <dbReference type="EC" id="3.1.1.11"/>
    </reaction>
</comment>
<dbReference type="GO" id="GO:0045490">
    <property type="term" value="P:pectin catabolic process"/>
    <property type="evidence" value="ECO:0007669"/>
    <property type="project" value="UniProtKB-UniRule"/>
</dbReference>
<comment type="caution">
    <text evidence="14">The sequence shown here is derived from an EMBL/GenBank/DDBJ whole genome shotgun (WGS) entry which is preliminary data.</text>
</comment>
<dbReference type="EMBL" id="WHWC01000003">
    <property type="protein sequence ID" value="KAG8386033.1"/>
    <property type="molecule type" value="Genomic_DNA"/>
</dbReference>
<dbReference type="Proteomes" id="UP000826271">
    <property type="component" value="Unassembled WGS sequence"/>
</dbReference>
<keyword evidence="7 12" id="KW-0732">Signal</keyword>
<organism evidence="14 15">
    <name type="scientific">Buddleja alternifolia</name>
    <dbReference type="NCBI Taxonomy" id="168488"/>
    <lineage>
        <taxon>Eukaryota</taxon>
        <taxon>Viridiplantae</taxon>
        <taxon>Streptophyta</taxon>
        <taxon>Embryophyta</taxon>
        <taxon>Tracheophyta</taxon>
        <taxon>Spermatophyta</taxon>
        <taxon>Magnoliopsida</taxon>
        <taxon>eudicotyledons</taxon>
        <taxon>Gunneridae</taxon>
        <taxon>Pentapetalae</taxon>
        <taxon>asterids</taxon>
        <taxon>lamiids</taxon>
        <taxon>Lamiales</taxon>
        <taxon>Scrophulariaceae</taxon>
        <taxon>Buddlejeae</taxon>
        <taxon>Buddleja</taxon>
    </lineage>
</organism>
<dbReference type="AlphaFoldDB" id="A0AAV6Y3H8"/>
<evidence type="ECO:0000256" key="6">
    <source>
        <dbReference type="ARBA" id="ARBA00022525"/>
    </source>
</evidence>
<evidence type="ECO:0000256" key="1">
    <source>
        <dbReference type="ARBA" id="ARBA00004191"/>
    </source>
</evidence>
<evidence type="ECO:0000256" key="4">
    <source>
        <dbReference type="ARBA" id="ARBA00013229"/>
    </source>
</evidence>
<evidence type="ECO:0000256" key="5">
    <source>
        <dbReference type="ARBA" id="ARBA00022512"/>
    </source>
</evidence>
<evidence type="ECO:0000256" key="12">
    <source>
        <dbReference type="RuleBase" id="RU000589"/>
    </source>
</evidence>
<evidence type="ECO:0000256" key="9">
    <source>
        <dbReference type="ARBA" id="ARBA00023085"/>
    </source>
</evidence>
<dbReference type="GO" id="GO:0042545">
    <property type="term" value="P:cell wall modification"/>
    <property type="evidence" value="ECO:0007669"/>
    <property type="project" value="UniProtKB-UniRule"/>
</dbReference>
<dbReference type="InterPro" id="IPR000070">
    <property type="entry name" value="Pectinesterase_cat"/>
</dbReference>
<protein>
    <recommendedName>
        <fullName evidence="4 12">Pectinesterase</fullName>
        <ecNumber evidence="4 12">3.1.1.11</ecNumber>
    </recommendedName>
</protein>
<evidence type="ECO:0000313" key="14">
    <source>
        <dbReference type="EMBL" id="KAG8386033.1"/>
    </source>
</evidence>
<gene>
    <name evidence="14" type="ORF">BUALT_Bualt03G0106900</name>
</gene>
<evidence type="ECO:0000256" key="3">
    <source>
        <dbReference type="ARBA" id="ARBA00008891"/>
    </source>
</evidence>
<feature type="active site" evidence="11">
    <location>
        <position position="221"/>
    </location>
</feature>
<dbReference type="InterPro" id="IPR033131">
    <property type="entry name" value="Pectinesterase_Asp_AS"/>
</dbReference>
<comment type="pathway">
    <text evidence="2 12">Glycan metabolism; pectin degradation; 2-dehydro-3-deoxy-D-gluconate from pectin: step 1/5.</text>
</comment>
<dbReference type="InterPro" id="IPR012334">
    <property type="entry name" value="Pectin_lyas_fold"/>
</dbReference>